<gene>
    <name evidence="1" type="ORF">SCALOS_LOCUS3590</name>
</gene>
<protein>
    <submittedName>
        <fullName evidence="1">5765_t:CDS:1</fullName>
    </submittedName>
</protein>
<accession>A0ACA9L620</accession>
<comment type="caution">
    <text evidence="1">The sequence shown here is derived from an EMBL/GenBank/DDBJ whole genome shotgun (WGS) entry which is preliminary data.</text>
</comment>
<evidence type="ECO:0000313" key="1">
    <source>
        <dbReference type="EMBL" id="CAG8509423.1"/>
    </source>
</evidence>
<proteinExistence type="predicted"/>
<evidence type="ECO:0000313" key="2">
    <source>
        <dbReference type="Proteomes" id="UP000789860"/>
    </source>
</evidence>
<organism evidence="1 2">
    <name type="scientific">Scutellospora calospora</name>
    <dbReference type="NCBI Taxonomy" id="85575"/>
    <lineage>
        <taxon>Eukaryota</taxon>
        <taxon>Fungi</taxon>
        <taxon>Fungi incertae sedis</taxon>
        <taxon>Mucoromycota</taxon>
        <taxon>Glomeromycotina</taxon>
        <taxon>Glomeromycetes</taxon>
        <taxon>Diversisporales</taxon>
        <taxon>Gigasporaceae</taxon>
        <taxon>Scutellospora</taxon>
    </lineage>
</organism>
<reference evidence="1" key="1">
    <citation type="submission" date="2021-06" db="EMBL/GenBank/DDBJ databases">
        <authorList>
            <person name="Kallberg Y."/>
            <person name="Tangrot J."/>
            <person name="Rosling A."/>
        </authorList>
    </citation>
    <scope>NUCLEOTIDE SEQUENCE</scope>
    <source>
        <strain evidence="1">AU212A</strain>
    </source>
</reference>
<name>A0ACA9L620_9GLOM</name>
<keyword evidence="2" id="KW-1185">Reference proteome</keyword>
<dbReference type="EMBL" id="CAJVPM010004126">
    <property type="protein sequence ID" value="CAG8509423.1"/>
    <property type="molecule type" value="Genomic_DNA"/>
</dbReference>
<dbReference type="Proteomes" id="UP000789860">
    <property type="component" value="Unassembled WGS sequence"/>
</dbReference>
<sequence length="311" mass="37139">MSTYNYKSSKYHKVSSRNKLKSDKSDITDKIDKIDIDDVINNDTINTHLLLLKIFKTLRHKDDKTNKLYLSEALKRYITWMNLLNDKFSNDDDDIPISPIDVCQIWHAHLLLPIKYFKDIEELYKEEYKFPLDKIHKIWNNSNNNEYLSSLKFWEKHTNQPWILNIQNDSPFSLNLVNAVIRQYKFTDKIINDYNTDKPMDHSKAIEKYKKFLLLVKNNEKNLVPTIDIDLCWHTHMLHAIDYRDFTKKYMGKIINYDDKISESILSDNFDKTSDIWYKNFNELYIDENFNNNKKNKSKDCGMTGTGWCMG</sequence>